<name>A0AAW1UCS9_9CUCU</name>
<dbReference type="InterPro" id="IPR033304">
    <property type="entry name" value="DLEC1"/>
</dbReference>
<reference evidence="1 2" key="1">
    <citation type="submission" date="2023-03" db="EMBL/GenBank/DDBJ databases">
        <title>Genome insight into feeding habits of ladybird beetles.</title>
        <authorList>
            <person name="Li H.-S."/>
            <person name="Huang Y.-H."/>
            <person name="Pang H."/>
        </authorList>
    </citation>
    <scope>NUCLEOTIDE SEQUENCE [LARGE SCALE GENOMIC DNA]</scope>
    <source>
        <strain evidence="1">SYSU_2023b</strain>
        <tissue evidence="1">Whole body</tissue>
    </source>
</reference>
<protein>
    <submittedName>
        <fullName evidence="1">Uncharacterized protein</fullName>
    </submittedName>
</protein>
<evidence type="ECO:0000313" key="1">
    <source>
        <dbReference type="EMBL" id="KAK9877064.1"/>
    </source>
</evidence>
<comment type="caution">
    <text evidence="1">The sequence shown here is derived from an EMBL/GenBank/DDBJ whole genome shotgun (WGS) entry which is preliminary data.</text>
</comment>
<dbReference type="InterPro" id="IPR013783">
    <property type="entry name" value="Ig-like_fold"/>
</dbReference>
<accession>A0AAW1UCS9</accession>
<dbReference type="GO" id="GO:0005929">
    <property type="term" value="C:cilium"/>
    <property type="evidence" value="ECO:0007669"/>
    <property type="project" value="TreeGrafter"/>
</dbReference>
<proteinExistence type="predicted"/>
<dbReference type="PANTHER" id="PTHR46348:SF1">
    <property type="entry name" value="DELETED IN LUNG AND ESOPHAGEAL CANCER PROTEIN 1"/>
    <property type="match status" value="1"/>
</dbReference>
<dbReference type="Gene3D" id="2.60.40.10">
    <property type="entry name" value="Immunoglobulins"/>
    <property type="match status" value="2"/>
</dbReference>
<keyword evidence="2" id="KW-1185">Reference proteome</keyword>
<dbReference type="GO" id="GO:0015631">
    <property type="term" value="F:tubulin binding"/>
    <property type="evidence" value="ECO:0007669"/>
    <property type="project" value="TreeGrafter"/>
</dbReference>
<sequence length="1531" mass="177705">MDFNPLIPNATNYHDVAHILSESFEDTIKGYIFPSNVAENIRKNNVDEDYELFKQYGHEVKQLTDCTAEEHVDLRTVEAKMMEKQAQYMILEKSIEDNSYMKEHILLKRDGLFQSYPFSIEKHNLIDKKDILPTIVEQSIDFVFRKDLHNCKFKHIEKTEKCIENELKTIPRIELESCGIHTPTHYEDIAEPLKLIPSKIVFENFDINILYKKRFRLQNCSSRKRPFFYKYPRKSPFVLKPLSNTNYLAPGMYIDFIITYYTAIYHNYNIDIKFSTSGGFKTTLNIKSFRKPPHLRVYIFRSMEHVIQTKCPGTPEFWERRCTALNDTIDCGHCFIGNYNYLSLIIGNIGSVGHFFCLSEDEWISGDVSNIDHTMQFAKDCFKIFPTYISIEQDEVAEICVTFTPDSPGLHVEKLYLISDNNTAKTVEILGDGLHFSKNMFQVTLKPNQYENIKQMFLYDKEDEELSSRHCVFLGPIANLSTNNLTLNVNNKSALYLNFYWILRENESKNKTVNHLNPDCVSIKNIHHNYLAPYTMYDFDVDVLPEVEKPGYYTIFLGLFIEKVPELALMEGEEFIVSNPVEIEHNKYVDIQICEIEIACEIFFAEEENEESEIFEDMDCPQPPLHEPMVGFSSSLIDFGVIPIGLEIERKFQIHRLTKKNVAWRLVEIIYDVDARPPMYIASQPSVNISSGVLDKNIFGLKYRVNAKVPKRRVSMLLLFTGERTEEIKMNAMCLVTYEVINWDIRIFSKVSNLPVVCSMKLHFVGVKSKWCFFIKNYTPIMGCFWLLPPRGEEVDKLELTFHPKFGMIRPGEKVIIEVTVLPKDIGIIEKIFVPCFISKHSPPIMIRFLCVVEDLNVYFYIPNQEQGFDKIMWPPKVLNEVDFQQLKSTDIPWPEEEHKDLYSFEIKSDYQDMAEGNETDIKTDSYTIDNANNTISTMTSSTSQINSLRTFLKEKWQSEFIPQDYIVEIKNVSLRKPQQFSFYIENFTPIKADFTVETINFEPCLDKRSKYLNALTMIYPDTALKSWDEACGKQGIVLICDTGKGNLKNDEVIQLTVWLYATTWGIYTEEIVVNINDIVPFYFTVIIEVNGAPIEFPIARNTIRSYPTLRFGDIPYMSEIATQNLHFKNTSCVPINIQWLLFDTTKKESEGGPFNAVLDIVNKQFRTSDEEIKLFLSDKWYGNEDVKFMQVHPRNVEIEPGEICSAKIKIDPNFFPVDFGKVNIACNLIGYIFVKQEHKNQPNLVFRRSADDLKPLHVEILATITMPLLKLDMLGGNSKICLYATKIIDGTSEGKLIKLILKNNNLTTVFVTFHVELPFFISNISQRDYEYRKNINNAKIKPGDIVEIKIECLLQADYINEMGKWVYGKEPPKKEAIFTNNKMIQLHRHLNIHQQGVLEQSLPIFCEIYYPQIETIPKFLKFGYVKIGMTKKLMLHLYNRTNIDIEFEIKKSTNSVLFEVKPLSGVIPKAVGLTRSFVDIYVYFKPTLYDFFQESISIDTKIPNCSLGVPFNGYGIQNEKFCVDNLHYQH</sequence>
<dbReference type="Proteomes" id="UP001431783">
    <property type="component" value="Unassembled WGS sequence"/>
</dbReference>
<dbReference type="PANTHER" id="PTHR46348">
    <property type="entry name" value="DELETED IN LUNG AND ESOPHAGEAL CANCER PROTEIN 1"/>
    <property type="match status" value="1"/>
</dbReference>
<dbReference type="GO" id="GO:0005737">
    <property type="term" value="C:cytoplasm"/>
    <property type="evidence" value="ECO:0007669"/>
    <property type="project" value="TreeGrafter"/>
</dbReference>
<evidence type="ECO:0000313" key="2">
    <source>
        <dbReference type="Proteomes" id="UP001431783"/>
    </source>
</evidence>
<organism evidence="1 2">
    <name type="scientific">Henosepilachna vigintioctopunctata</name>
    <dbReference type="NCBI Taxonomy" id="420089"/>
    <lineage>
        <taxon>Eukaryota</taxon>
        <taxon>Metazoa</taxon>
        <taxon>Ecdysozoa</taxon>
        <taxon>Arthropoda</taxon>
        <taxon>Hexapoda</taxon>
        <taxon>Insecta</taxon>
        <taxon>Pterygota</taxon>
        <taxon>Neoptera</taxon>
        <taxon>Endopterygota</taxon>
        <taxon>Coleoptera</taxon>
        <taxon>Polyphaga</taxon>
        <taxon>Cucujiformia</taxon>
        <taxon>Coccinelloidea</taxon>
        <taxon>Coccinellidae</taxon>
        <taxon>Epilachninae</taxon>
        <taxon>Epilachnini</taxon>
        <taxon>Henosepilachna</taxon>
    </lineage>
</organism>
<dbReference type="GO" id="GO:0008285">
    <property type="term" value="P:negative regulation of cell population proliferation"/>
    <property type="evidence" value="ECO:0007669"/>
    <property type="project" value="InterPro"/>
</dbReference>
<gene>
    <name evidence="1" type="ORF">WA026_016090</name>
</gene>
<dbReference type="EMBL" id="JARQZJ010000039">
    <property type="protein sequence ID" value="KAK9877064.1"/>
    <property type="molecule type" value="Genomic_DNA"/>
</dbReference>